<sequence length="295" mass="33452">MALTRLAVKRKADASVHVCYLCKENHDNGLCKIGKNKKNENEEETETISHDVLEKKGSNKQQKKETQRDISITEISSEVIHSYRTNVSVVTKLFGSISGHLLLSDEACEHTFQTIKVDGPEIYLKNETKNIKVFDITEIKKSEFILSFVDDTFLKRMSSKGSFRKFLDFSPLLPRALQITASGHLLMSVREQGEAFPLNSKSCRQLIVMDLKGKPIHTYEYSNKRKRLFSLVVRIATSSKGDIYLVDRETIDGHGCVAALSYPNKIKWRYSGNNNITSDRFCPGDIISEIQILSL</sequence>
<dbReference type="Proteomes" id="UP000596742">
    <property type="component" value="Unassembled WGS sequence"/>
</dbReference>
<reference evidence="1" key="1">
    <citation type="submission" date="2018-11" db="EMBL/GenBank/DDBJ databases">
        <authorList>
            <person name="Alioto T."/>
            <person name="Alioto T."/>
        </authorList>
    </citation>
    <scope>NUCLEOTIDE SEQUENCE</scope>
</reference>
<dbReference type="OrthoDB" id="6174301at2759"/>
<organism evidence="1 2">
    <name type="scientific">Mytilus galloprovincialis</name>
    <name type="common">Mediterranean mussel</name>
    <dbReference type="NCBI Taxonomy" id="29158"/>
    <lineage>
        <taxon>Eukaryota</taxon>
        <taxon>Metazoa</taxon>
        <taxon>Spiralia</taxon>
        <taxon>Lophotrochozoa</taxon>
        <taxon>Mollusca</taxon>
        <taxon>Bivalvia</taxon>
        <taxon>Autobranchia</taxon>
        <taxon>Pteriomorphia</taxon>
        <taxon>Mytilida</taxon>
        <taxon>Mytiloidea</taxon>
        <taxon>Mytilidae</taxon>
        <taxon>Mytilinae</taxon>
        <taxon>Mytilus</taxon>
    </lineage>
</organism>
<evidence type="ECO:0000313" key="2">
    <source>
        <dbReference type="Proteomes" id="UP000596742"/>
    </source>
</evidence>
<protein>
    <submittedName>
        <fullName evidence="1">Uncharacterized protein</fullName>
    </submittedName>
</protein>
<evidence type="ECO:0000313" key="1">
    <source>
        <dbReference type="EMBL" id="VDI63588.1"/>
    </source>
</evidence>
<dbReference type="AlphaFoldDB" id="A0A8B6GGI3"/>
<proteinExistence type="predicted"/>
<gene>
    <name evidence="1" type="ORF">MGAL_10B011930</name>
</gene>
<comment type="caution">
    <text evidence="1">The sequence shown here is derived from an EMBL/GenBank/DDBJ whole genome shotgun (WGS) entry which is preliminary data.</text>
</comment>
<dbReference type="EMBL" id="UYJE01008394">
    <property type="protein sequence ID" value="VDI63588.1"/>
    <property type="molecule type" value="Genomic_DNA"/>
</dbReference>
<keyword evidence="2" id="KW-1185">Reference proteome</keyword>
<dbReference type="SUPFAM" id="SSF101898">
    <property type="entry name" value="NHL repeat"/>
    <property type="match status" value="1"/>
</dbReference>
<accession>A0A8B6GGI3</accession>
<name>A0A8B6GGI3_MYTGA</name>